<keyword evidence="2" id="KW-1185">Reference proteome</keyword>
<proteinExistence type="predicted"/>
<dbReference type="Proteomes" id="UP000724584">
    <property type="component" value="Unassembled WGS sequence"/>
</dbReference>
<protein>
    <submittedName>
        <fullName evidence="1">Uncharacterized protein</fullName>
    </submittedName>
</protein>
<name>A0ACB7P0Y2_9PEZI</name>
<evidence type="ECO:0000313" key="2">
    <source>
        <dbReference type="Proteomes" id="UP000724584"/>
    </source>
</evidence>
<accession>A0ACB7P0Y2</accession>
<organism evidence="1 2">
    <name type="scientific">Chaetomium tenue</name>
    <dbReference type="NCBI Taxonomy" id="1854479"/>
    <lineage>
        <taxon>Eukaryota</taxon>
        <taxon>Fungi</taxon>
        <taxon>Dikarya</taxon>
        <taxon>Ascomycota</taxon>
        <taxon>Pezizomycotina</taxon>
        <taxon>Sordariomycetes</taxon>
        <taxon>Sordariomycetidae</taxon>
        <taxon>Sordariales</taxon>
        <taxon>Chaetomiaceae</taxon>
        <taxon>Chaetomium</taxon>
    </lineage>
</organism>
<evidence type="ECO:0000313" key="1">
    <source>
        <dbReference type="EMBL" id="KAH6617461.1"/>
    </source>
</evidence>
<comment type="caution">
    <text evidence="1">The sequence shown here is derived from an EMBL/GenBank/DDBJ whole genome shotgun (WGS) entry which is preliminary data.</text>
</comment>
<dbReference type="EMBL" id="JAGIZQ010000007">
    <property type="protein sequence ID" value="KAH6617461.1"/>
    <property type="molecule type" value="Genomic_DNA"/>
</dbReference>
<sequence>MEQKVHKERPSWLSISSSRPFRFVVGPDKREFTASSALIAHQSLALRKLVDGGFGEARNASATLNWADENTFTRFIQYVYTGDYDEIDEAAESALVDVEHAPKAAAQVQEPEPVTSLKRERPGTETQRPEEPKVPRLEKAGGGRLKEWRVFRYNEHSRRDDTMEPERRRLWDRFIEAANPFKKNSFLARTDLEKDYSQIFLCHAKMYVFADYYGITRLMDLSREKLGHLLVALTTKMEFHGQRLADFVDLVQYCYDEPAPEALQSFIMMYAAYHANLLWKDAQFQDLVEADGEVAFAFIKEIMPAYVNAKDGVCSEIMPAYVNAKLKDRLSSVDSLSSDSSSWDSTSSDSS</sequence>
<gene>
    <name evidence="1" type="ORF">F5144DRAFT_660741</name>
</gene>
<reference evidence="1 2" key="1">
    <citation type="journal article" date="2021" name="Nat. Commun.">
        <title>Genetic determinants of endophytism in the Arabidopsis root mycobiome.</title>
        <authorList>
            <person name="Mesny F."/>
            <person name="Miyauchi S."/>
            <person name="Thiergart T."/>
            <person name="Pickel B."/>
            <person name="Atanasova L."/>
            <person name="Karlsson M."/>
            <person name="Huettel B."/>
            <person name="Barry K.W."/>
            <person name="Haridas S."/>
            <person name="Chen C."/>
            <person name="Bauer D."/>
            <person name="Andreopoulos W."/>
            <person name="Pangilinan J."/>
            <person name="LaButti K."/>
            <person name="Riley R."/>
            <person name="Lipzen A."/>
            <person name="Clum A."/>
            <person name="Drula E."/>
            <person name="Henrissat B."/>
            <person name="Kohler A."/>
            <person name="Grigoriev I.V."/>
            <person name="Martin F.M."/>
            <person name="Hacquard S."/>
        </authorList>
    </citation>
    <scope>NUCLEOTIDE SEQUENCE [LARGE SCALE GENOMIC DNA]</scope>
    <source>
        <strain evidence="1 2">MPI-SDFR-AT-0079</strain>
    </source>
</reference>